<reference evidence="1 2" key="1">
    <citation type="submission" date="2020-05" db="EMBL/GenBank/DDBJ databases">
        <authorList>
            <person name="Campoy J."/>
            <person name="Schneeberger K."/>
            <person name="Spophaly S."/>
        </authorList>
    </citation>
    <scope>NUCLEOTIDE SEQUENCE [LARGE SCALE GENOMIC DNA]</scope>
    <source>
        <strain evidence="1">PruArmRojPasFocal</strain>
    </source>
</reference>
<proteinExistence type="predicted"/>
<organism evidence="1 2">
    <name type="scientific">Prunus armeniaca</name>
    <name type="common">Apricot</name>
    <name type="synonym">Armeniaca vulgaris</name>
    <dbReference type="NCBI Taxonomy" id="36596"/>
    <lineage>
        <taxon>Eukaryota</taxon>
        <taxon>Viridiplantae</taxon>
        <taxon>Streptophyta</taxon>
        <taxon>Embryophyta</taxon>
        <taxon>Tracheophyta</taxon>
        <taxon>Spermatophyta</taxon>
        <taxon>Magnoliopsida</taxon>
        <taxon>eudicotyledons</taxon>
        <taxon>Gunneridae</taxon>
        <taxon>Pentapetalae</taxon>
        <taxon>rosids</taxon>
        <taxon>fabids</taxon>
        <taxon>Rosales</taxon>
        <taxon>Rosaceae</taxon>
        <taxon>Amygdaloideae</taxon>
        <taxon>Amygdaleae</taxon>
        <taxon>Prunus</taxon>
    </lineage>
</organism>
<evidence type="ECO:0000313" key="1">
    <source>
        <dbReference type="EMBL" id="CAB4264866.1"/>
    </source>
</evidence>
<accession>A0A6J5TLF8</accession>
<evidence type="ECO:0000313" key="2">
    <source>
        <dbReference type="Proteomes" id="UP000507222"/>
    </source>
</evidence>
<protein>
    <submittedName>
        <fullName evidence="1">Uncharacterized protein</fullName>
    </submittedName>
</protein>
<dbReference type="EMBL" id="CAEKDK010000001">
    <property type="protein sequence ID" value="CAB4264866.1"/>
    <property type="molecule type" value="Genomic_DNA"/>
</dbReference>
<dbReference type="Proteomes" id="UP000507222">
    <property type="component" value="Unassembled WGS sequence"/>
</dbReference>
<dbReference type="AlphaFoldDB" id="A0A6J5TLF8"/>
<name>A0A6J5TLF8_PRUAR</name>
<sequence>MSKLICSQLWKKNPFTIVSSVQVHVLMMDKKLLVEKLWNTKKDATECNNEDSENKELPFSKNNFLNTTSMKTSTEAMTESLDKSFQAELHNVLQDCVDEPSEEAPECDLMQGLPVLLAACFQNLRLPESVSYVFAYQEGTFPL</sequence>
<gene>
    <name evidence="1" type="ORF">CURHAP_LOCUS6831</name>
</gene>